<name>A0A8T2L8U4_ASTMX</name>
<proteinExistence type="predicted"/>
<accession>A0A8T2L8U4</accession>
<dbReference type="GO" id="GO:0008270">
    <property type="term" value="F:zinc ion binding"/>
    <property type="evidence" value="ECO:0007669"/>
    <property type="project" value="UniProtKB-KW"/>
</dbReference>
<dbReference type="Proteomes" id="UP000752171">
    <property type="component" value="Unassembled WGS sequence"/>
</dbReference>
<comment type="caution">
    <text evidence="4">The sequence shown here is derived from an EMBL/GenBank/DDBJ whole genome shotgun (WGS) entry which is preliminary data.</text>
</comment>
<feature type="region of interest" description="Disordered" evidence="2">
    <location>
        <begin position="375"/>
        <end position="395"/>
    </location>
</feature>
<feature type="region of interest" description="Disordered" evidence="2">
    <location>
        <begin position="136"/>
        <end position="165"/>
    </location>
</feature>
<gene>
    <name evidence="4" type="ORF">AMEX_G20206</name>
</gene>
<organism evidence="4 5">
    <name type="scientific">Astyanax mexicanus</name>
    <name type="common">Blind cave fish</name>
    <name type="synonym">Astyanax fasciatus mexicanus</name>
    <dbReference type="NCBI Taxonomy" id="7994"/>
    <lineage>
        <taxon>Eukaryota</taxon>
        <taxon>Metazoa</taxon>
        <taxon>Chordata</taxon>
        <taxon>Craniata</taxon>
        <taxon>Vertebrata</taxon>
        <taxon>Euteleostomi</taxon>
        <taxon>Actinopterygii</taxon>
        <taxon>Neopterygii</taxon>
        <taxon>Teleostei</taxon>
        <taxon>Ostariophysi</taxon>
        <taxon>Characiformes</taxon>
        <taxon>Characoidei</taxon>
        <taxon>Acestrorhamphidae</taxon>
        <taxon>Acestrorhamphinae</taxon>
        <taxon>Astyanax</taxon>
    </lineage>
</organism>
<protein>
    <recommendedName>
        <fullName evidence="3">CCHC-type domain-containing protein</fullName>
    </recommendedName>
</protein>
<evidence type="ECO:0000256" key="2">
    <source>
        <dbReference type="SAM" id="MobiDB-lite"/>
    </source>
</evidence>
<keyword evidence="1" id="KW-0863">Zinc-finger</keyword>
<evidence type="ECO:0000256" key="1">
    <source>
        <dbReference type="PROSITE-ProRule" id="PRU00047"/>
    </source>
</evidence>
<sequence length="447" mass="50175">MEDCERKSLVWTIKKSLLTLTAEELFQLAKEVGPVPGKDSSMLEVVDEEGCFEYIQAYMRSETLLESEDTGMAQLLELNDVINAIIQDRYVQSKPCVKENLDVHHRTSSSQHNVSVLAGQDNVDDNSLISSPILGTQTDTVNDSNSTSVTFQVPPDTTRAKTTSDTDIQKMLSSYAELSQKVLQYMSNPSPPPTCPSPSPSHPASQPYNTPHSVPPEQYLPVTRDKMIPVDLSYLQRLKQKILFASRSTDADVKYNPSTVQDVFLHTVYQGLGQKHDDIRRELKPLLSDSRVTDEGILKHMMKITNDENERQRRLGSVVKPRQVNVNCSQLEGAVGPNTSTKKGNSEKKPNVDMLQQLTEKVEKLMDIVGQLQSPVQAPQPEPSHQYCVSRDPRRGKSYSCARCLESNRTDCTHCFSCGEEGHRAVGCLKKPKRQENWSRSLKRDNQ</sequence>
<dbReference type="PROSITE" id="PS50158">
    <property type="entry name" value="ZF_CCHC"/>
    <property type="match status" value="1"/>
</dbReference>
<evidence type="ECO:0000313" key="5">
    <source>
        <dbReference type="Proteomes" id="UP000752171"/>
    </source>
</evidence>
<dbReference type="GO" id="GO:0003676">
    <property type="term" value="F:nucleic acid binding"/>
    <property type="evidence" value="ECO:0007669"/>
    <property type="project" value="InterPro"/>
</dbReference>
<dbReference type="InterPro" id="IPR001878">
    <property type="entry name" value="Znf_CCHC"/>
</dbReference>
<dbReference type="AlphaFoldDB" id="A0A8T2L8U4"/>
<keyword evidence="1" id="KW-0479">Metal-binding</keyword>
<feature type="compositionally biased region" description="Polar residues" evidence="2">
    <location>
        <begin position="136"/>
        <end position="151"/>
    </location>
</feature>
<evidence type="ECO:0000313" key="4">
    <source>
        <dbReference type="EMBL" id="KAG9265736.1"/>
    </source>
</evidence>
<evidence type="ECO:0000259" key="3">
    <source>
        <dbReference type="PROSITE" id="PS50158"/>
    </source>
</evidence>
<feature type="domain" description="CCHC-type" evidence="3">
    <location>
        <begin position="415"/>
        <end position="428"/>
    </location>
</feature>
<reference evidence="4 5" key="1">
    <citation type="submission" date="2021-07" db="EMBL/GenBank/DDBJ databases">
        <authorList>
            <person name="Imarazene B."/>
            <person name="Zahm M."/>
            <person name="Klopp C."/>
            <person name="Cabau C."/>
            <person name="Beille S."/>
            <person name="Jouanno E."/>
            <person name="Castinel A."/>
            <person name="Lluch J."/>
            <person name="Gil L."/>
            <person name="Kuchtly C."/>
            <person name="Lopez Roques C."/>
            <person name="Donnadieu C."/>
            <person name="Parrinello H."/>
            <person name="Journot L."/>
            <person name="Du K."/>
            <person name="Schartl M."/>
            <person name="Retaux S."/>
            <person name="Guiguen Y."/>
        </authorList>
    </citation>
    <scope>NUCLEOTIDE SEQUENCE [LARGE SCALE GENOMIC DNA]</scope>
    <source>
        <strain evidence="4">Pach_M1</strain>
        <tissue evidence="4">Testis</tissue>
    </source>
</reference>
<keyword evidence="1" id="KW-0862">Zinc</keyword>
<feature type="compositionally biased region" description="Pro residues" evidence="2">
    <location>
        <begin position="189"/>
        <end position="201"/>
    </location>
</feature>
<dbReference type="EMBL" id="JAICCE010000017">
    <property type="protein sequence ID" value="KAG9265736.1"/>
    <property type="molecule type" value="Genomic_DNA"/>
</dbReference>
<feature type="region of interest" description="Disordered" evidence="2">
    <location>
        <begin position="185"/>
        <end position="215"/>
    </location>
</feature>